<name>L9KP03_TUPCH</name>
<feature type="compositionally biased region" description="Polar residues" evidence="1">
    <location>
        <begin position="161"/>
        <end position="172"/>
    </location>
</feature>
<gene>
    <name evidence="2" type="ORF">TREES_T100009867</name>
</gene>
<feature type="region of interest" description="Disordered" evidence="1">
    <location>
        <begin position="149"/>
        <end position="189"/>
    </location>
</feature>
<evidence type="ECO:0000313" key="2">
    <source>
        <dbReference type="EMBL" id="ELW64660.1"/>
    </source>
</evidence>
<sequence>MIPANRDKPSPPASFTTTEELTNGSCTTNCLGGTSGHLRQATSTSPCYCHCYHGGMPFNCKGTSQEHRVPMAIHKPPRLGHHCCHQQGKAAAIRGYPCYHRGAGPDCMSGHPGQAYTAITTPEPPTDQGLFHPAEPPPLTPAAMLVGTEGGISVGKDNDSMYKSTPESQEYMTSLDHPPPQTSRGTDLS</sequence>
<accession>L9KP03</accession>
<reference evidence="3" key="1">
    <citation type="submission" date="2012-07" db="EMBL/GenBank/DDBJ databases">
        <title>Genome of the Chinese tree shrew, a rising model animal genetically related to primates.</title>
        <authorList>
            <person name="Zhang G."/>
            <person name="Fan Y."/>
            <person name="Yao Y."/>
            <person name="Huang Z."/>
        </authorList>
    </citation>
    <scope>NUCLEOTIDE SEQUENCE [LARGE SCALE GENOMIC DNA]</scope>
</reference>
<protein>
    <submittedName>
        <fullName evidence="2">Uncharacterized protein</fullName>
    </submittedName>
</protein>
<dbReference type="InParanoid" id="L9KP03"/>
<organism evidence="2 3">
    <name type="scientific">Tupaia chinensis</name>
    <name type="common">Chinese tree shrew</name>
    <name type="synonym">Tupaia belangeri chinensis</name>
    <dbReference type="NCBI Taxonomy" id="246437"/>
    <lineage>
        <taxon>Eukaryota</taxon>
        <taxon>Metazoa</taxon>
        <taxon>Chordata</taxon>
        <taxon>Craniata</taxon>
        <taxon>Vertebrata</taxon>
        <taxon>Euteleostomi</taxon>
        <taxon>Mammalia</taxon>
        <taxon>Eutheria</taxon>
        <taxon>Euarchontoglires</taxon>
        <taxon>Scandentia</taxon>
        <taxon>Tupaiidae</taxon>
        <taxon>Tupaia</taxon>
    </lineage>
</organism>
<dbReference type="Proteomes" id="UP000011518">
    <property type="component" value="Unassembled WGS sequence"/>
</dbReference>
<proteinExistence type="predicted"/>
<keyword evidence="3" id="KW-1185">Reference proteome</keyword>
<dbReference type="AlphaFoldDB" id="L9KP03"/>
<dbReference type="EMBL" id="KB320721">
    <property type="protein sequence ID" value="ELW64660.1"/>
    <property type="molecule type" value="Genomic_DNA"/>
</dbReference>
<evidence type="ECO:0000313" key="3">
    <source>
        <dbReference type="Proteomes" id="UP000011518"/>
    </source>
</evidence>
<reference evidence="3" key="2">
    <citation type="journal article" date="2013" name="Nat. Commun.">
        <title>Genome of the Chinese tree shrew.</title>
        <authorList>
            <person name="Fan Y."/>
            <person name="Huang Z.Y."/>
            <person name="Cao C.C."/>
            <person name="Chen C.S."/>
            <person name="Chen Y.X."/>
            <person name="Fan D.D."/>
            <person name="He J."/>
            <person name="Hou H.L."/>
            <person name="Hu L."/>
            <person name="Hu X.T."/>
            <person name="Jiang X.T."/>
            <person name="Lai R."/>
            <person name="Lang Y.S."/>
            <person name="Liang B."/>
            <person name="Liao S.G."/>
            <person name="Mu D."/>
            <person name="Ma Y.Y."/>
            <person name="Niu Y.Y."/>
            <person name="Sun X.Q."/>
            <person name="Xia J.Q."/>
            <person name="Xiao J."/>
            <person name="Xiong Z.Q."/>
            <person name="Xu L."/>
            <person name="Yang L."/>
            <person name="Zhang Y."/>
            <person name="Zhao W."/>
            <person name="Zhao X.D."/>
            <person name="Zheng Y.T."/>
            <person name="Zhou J.M."/>
            <person name="Zhu Y.B."/>
            <person name="Zhang G.J."/>
            <person name="Wang J."/>
            <person name="Yao Y.G."/>
        </authorList>
    </citation>
    <scope>NUCLEOTIDE SEQUENCE [LARGE SCALE GENOMIC DNA]</scope>
</reference>
<evidence type="ECO:0000256" key="1">
    <source>
        <dbReference type="SAM" id="MobiDB-lite"/>
    </source>
</evidence>
<feature type="region of interest" description="Disordered" evidence="1">
    <location>
        <begin position="1"/>
        <end position="20"/>
    </location>
</feature>